<evidence type="ECO:0000256" key="8">
    <source>
        <dbReference type="HAMAP-Rule" id="MF_01307"/>
    </source>
</evidence>
<dbReference type="SUPFAM" id="SSF54211">
    <property type="entry name" value="Ribosomal protein S5 domain 2-like"/>
    <property type="match status" value="1"/>
</dbReference>
<reference evidence="12" key="1">
    <citation type="submission" date="2015-04" db="EMBL/GenBank/DDBJ databases">
        <authorList>
            <person name="Mushtaq Mamoona"/>
        </authorList>
    </citation>
    <scope>NUCLEOTIDE SEQUENCE [LARGE SCALE GENOMIC DNA]</scope>
    <source>
        <strain evidence="12">AN4859/03</strain>
    </source>
</reference>
<proteinExistence type="inferred from homology"/>
<dbReference type="InterPro" id="IPR020568">
    <property type="entry name" value="Ribosomal_Su5_D2-typ_SF"/>
</dbReference>
<comment type="function">
    <text evidence="8">With S4 and S12 plays an important role in translational accuracy.</text>
</comment>
<evidence type="ECO:0000313" key="11">
    <source>
        <dbReference type="EMBL" id="CRF31526.1"/>
    </source>
</evidence>
<dbReference type="Gene3D" id="3.30.160.20">
    <property type="match status" value="1"/>
</dbReference>
<dbReference type="Pfam" id="PF03719">
    <property type="entry name" value="Ribosomal_S5_C"/>
    <property type="match status" value="1"/>
</dbReference>
<dbReference type="HAMAP" id="MF_01307_B">
    <property type="entry name" value="Ribosomal_uS5_B"/>
    <property type="match status" value="1"/>
</dbReference>
<dbReference type="GO" id="GO:0003735">
    <property type="term" value="F:structural constituent of ribosome"/>
    <property type="evidence" value="ECO:0007669"/>
    <property type="project" value="UniProtKB-UniRule"/>
</dbReference>
<dbReference type="Pfam" id="PF00333">
    <property type="entry name" value="Ribosomal_S5"/>
    <property type="match status" value="1"/>
</dbReference>
<dbReference type="Proteomes" id="UP000043763">
    <property type="component" value="Unassembled WGS sequence"/>
</dbReference>
<comment type="subunit">
    <text evidence="8">Part of the 30S ribosomal subunit. Contacts proteins S4 and S8.</text>
</comment>
<feature type="domain" description="S5 DRBM" evidence="10">
    <location>
        <begin position="14"/>
        <end position="77"/>
    </location>
</feature>
<evidence type="ECO:0000256" key="5">
    <source>
        <dbReference type="ARBA" id="ARBA00022980"/>
    </source>
</evidence>
<evidence type="ECO:0000313" key="12">
    <source>
        <dbReference type="Proteomes" id="UP000043763"/>
    </source>
</evidence>
<evidence type="ECO:0000256" key="1">
    <source>
        <dbReference type="ARBA" id="ARBA00003093"/>
    </source>
</evidence>
<dbReference type="RefSeq" id="WP_157031442.1">
    <property type="nucleotide sequence ID" value="NZ_CVLB01000001.1"/>
</dbReference>
<dbReference type="InterPro" id="IPR018192">
    <property type="entry name" value="Ribosomal_uS5_N_CS"/>
</dbReference>
<dbReference type="Gene3D" id="3.30.230.10">
    <property type="match status" value="1"/>
</dbReference>
<dbReference type="GO" id="GO:0005737">
    <property type="term" value="C:cytoplasm"/>
    <property type="evidence" value="ECO:0007669"/>
    <property type="project" value="UniProtKB-ARBA"/>
</dbReference>
<protein>
    <recommendedName>
        <fullName evidence="7 8">Small ribosomal subunit protein uS5</fullName>
    </recommendedName>
</protein>
<keyword evidence="4 8" id="KW-0694">RNA-binding</keyword>
<name>A0A0G4K3J0_9SPIR</name>
<dbReference type="OrthoDB" id="9809045at2"/>
<dbReference type="GO" id="GO:0006412">
    <property type="term" value="P:translation"/>
    <property type="evidence" value="ECO:0007669"/>
    <property type="project" value="UniProtKB-UniRule"/>
</dbReference>
<dbReference type="GO" id="GO:0042254">
    <property type="term" value="P:ribosome biogenesis"/>
    <property type="evidence" value="ECO:0007669"/>
    <property type="project" value="UniProtKB-ARBA"/>
</dbReference>
<dbReference type="InterPro" id="IPR005324">
    <property type="entry name" value="Ribosomal_uS5_C"/>
</dbReference>
<dbReference type="PROSITE" id="PS50881">
    <property type="entry name" value="S5_DSRBD"/>
    <property type="match status" value="1"/>
</dbReference>
<dbReference type="SUPFAM" id="SSF54768">
    <property type="entry name" value="dsRNA-binding domain-like"/>
    <property type="match status" value="1"/>
</dbReference>
<dbReference type="GO" id="GO:0019843">
    <property type="term" value="F:rRNA binding"/>
    <property type="evidence" value="ECO:0007669"/>
    <property type="project" value="UniProtKB-UniRule"/>
</dbReference>
<evidence type="ECO:0000256" key="6">
    <source>
        <dbReference type="ARBA" id="ARBA00023274"/>
    </source>
</evidence>
<keyword evidence="5 8" id="KW-0689">Ribosomal protein</keyword>
<keyword evidence="3 8" id="KW-0699">rRNA-binding</keyword>
<accession>A0A0G4K3J0</accession>
<dbReference type="EMBL" id="CVLB01000001">
    <property type="protein sequence ID" value="CRF31526.1"/>
    <property type="molecule type" value="Genomic_DNA"/>
</dbReference>
<dbReference type="PANTHER" id="PTHR48277:SF1">
    <property type="entry name" value="MITOCHONDRIAL RIBOSOMAL PROTEIN S5"/>
    <property type="match status" value="1"/>
</dbReference>
<dbReference type="FunFam" id="3.30.160.20:FF:000001">
    <property type="entry name" value="30S ribosomal protein S5"/>
    <property type="match status" value="1"/>
</dbReference>
<keyword evidence="12" id="KW-1185">Reference proteome</keyword>
<evidence type="ECO:0000256" key="2">
    <source>
        <dbReference type="ARBA" id="ARBA00008945"/>
    </source>
</evidence>
<dbReference type="InterPro" id="IPR013810">
    <property type="entry name" value="Ribosomal_uS5_N"/>
</dbReference>
<keyword evidence="6 8" id="KW-0687">Ribonucleoprotein</keyword>
<evidence type="ECO:0000256" key="4">
    <source>
        <dbReference type="ARBA" id="ARBA00022884"/>
    </source>
</evidence>
<dbReference type="AlphaFoldDB" id="A0A0G4K3J0"/>
<evidence type="ECO:0000256" key="3">
    <source>
        <dbReference type="ARBA" id="ARBA00022730"/>
    </source>
</evidence>
<gene>
    <name evidence="8 11" type="primary">rpsE</name>
    <name evidence="11" type="ORF">BRSU_0206</name>
</gene>
<dbReference type="InterPro" id="IPR000851">
    <property type="entry name" value="Ribosomal_uS5"/>
</dbReference>
<comment type="function">
    <text evidence="1 8">Located at the back of the 30S subunit body where it stabilizes the conformation of the head with respect to the body.</text>
</comment>
<dbReference type="FunFam" id="3.30.230.10:FF:000002">
    <property type="entry name" value="30S ribosomal protein S5"/>
    <property type="match status" value="1"/>
</dbReference>
<dbReference type="PANTHER" id="PTHR48277">
    <property type="entry name" value="MITOCHONDRIAL RIBOSOMAL PROTEIN S5"/>
    <property type="match status" value="1"/>
</dbReference>
<evidence type="ECO:0000256" key="9">
    <source>
        <dbReference type="RuleBase" id="RU003823"/>
    </source>
</evidence>
<sequence>MAHDINNNEEKSMYEERLITLNRVAKVMKGGRRFRFAALMVLGDKNGHVGLGYGKANEVPDAIRKAIEQAKKNMIEVNLKGETIPHNTVGVFRSSRIVMKPASKGTGVISGGPARAVLELAGVKNILSKSLGNNNSMNLAKATFEGLKSLKTVEYMANKRGVSIDQIYGRVE</sequence>
<dbReference type="InterPro" id="IPR014721">
    <property type="entry name" value="Ribsml_uS5_D2-typ_fold_subgr"/>
</dbReference>
<dbReference type="PROSITE" id="PS00585">
    <property type="entry name" value="RIBOSOMAL_S5"/>
    <property type="match status" value="1"/>
</dbReference>
<organism evidence="11 12">
    <name type="scientific">Brachyspira suanatina</name>
    <dbReference type="NCBI Taxonomy" id="381802"/>
    <lineage>
        <taxon>Bacteria</taxon>
        <taxon>Pseudomonadati</taxon>
        <taxon>Spirochaetota</taxon>
        <taxon>Spirochaetia</taxon>
        <taxon>Brachyspirales</taxon>
        <taxon>Brachyspiraceae</taxon>
        <taxon>Brachyspira</taxon>
    </lineage>
</organism>
<comment type="domain">
    <text evidence="8">The N-terminal domain interacts with the head of the 30S subunit; the C-terminal domain interacts with the body and contacts protein S4. The interaction surface between S4 and S5 is involved in control of translational fidelity.</text>
</comment>
<dbReference type="NCBIfam" id="TIGR01021">
    <property type="entry name" value="rpsE_bact"/>
    <property type="match status" value="1"/>
</dbReference>
<dbReference type="GO" id="GO:0015935">
    <property type="term" value="C:small ribosomal subunit"/>
    <property type="evidence" value="ECO:0007669"/>
    <property type="project" value="InterPro"/>
</dbReference>
<evidence type="ECO:0000259" key="10">
    <source>
        <dbReference type="PROSITE" id="PS50881"/>
    </source>
</evidence>
<comment type="similarity">
    <text evidence="2 8 9">Belongs to the universal ribosomal protein uS5 family.</text>
</comment>
<dbReference type="InterPro" id="IPR005712">
    <property type="entry name" value="Ribosomal_uS5_bac-type"/>
</dbReference>
<evidence type="ECO:0000256" key="7">
    <source>
        <dbReference type="ARBA" id="ARBA00035255"/>
    </source>
</evidence>